<dbReference type="GO" id="GO:0005758">
    <property type="term" value="C:mitochondrial intermembrane space"/>
    <property type="evidence" value="ECO:0007669"/>
    <property type="project" value="TreeGrafter"/>
</dbReference>
<evidence type="ECO:0000259" key="8">
    <source>
        <dbReference type="Pfam" id="PF01432"/>
    </source>
</evidence>
<evidence type="ECO:0000256" key="5">
    <source>
        <dbReference type="ARBA" id="ARBA00022833"/>
    </source>
</evidence>
<evidence type="ECO:0000256" key="7">
    <source>
        <dbReference type="RuleBase" id="RU003435"/>
    </source>
</evidence>
<evidence type="ECO:0000256" key="3">
    <source>
        <dbReference type="ARBA" id="ARBA00022723"/>
    </source>
</evidence>
<dbReference type="SUPFAM" id="SSF55486">
    <property type="entry name" value="Metalloproteases ('zincins'), catalytic domain"/>
    <property type="match status" value="1"/>
</dbReference>
<dbReference type="EMBL" id="JAFNEN010002031">
    <property type="protein sequence ID" value="KAG8173142.1"/>
    <property type="molecule type" value="Genomic_DNA"/>
</dbReference>
<dbReference type="Gene3D" id="1.10.1370.10">
    <property type="entry name" value="Neurolysin, domain 3"/>
    <property type="match status" value="1"/>
</dbReference>
<keyword evidence="6 7" id="KW-0482">Metalloprotease</keyword>
<dbReference type="PANTHER" id="PTHR11804:SF84">
    <property type="entry name" value="SACCHAROLYSIN"/>
    <property type="match status" value="1"/>
</dbReference>
<comment type="caution">
    <text evidence="9">The sequence shown here is derived from an EMBL/GenBank/DDBJ whole genome shotgun (WGS) entry which is preliminary data.</text>
</comment>
<dbReference type="InterPro" id="IPR024077">
    <property type="entry name" value="Neurolysin/TOP_dom2"/>
</dbReference>
<evidence type="ECO:0000313" key="9">
    <source>
        <dbReference type="EMBL" id="KAG8173142.1"/>
    </source>
</evidence>
<keyword evidence="2 7" id="KW-0645">Protease</keyword>
<dbReference type="Proteomes" id="UP000827092">
    <property type="component" value="Unassembled WGS sequence"/>
</dbReference>
<reference evidence="9 10" key="1">
    <citation type="journal article" date="2022" name="Nat. Ecol. Evol.">
        <title>A masculinizing supergene underlies an exaggerated male reproductive morph in a spider.</title>
        <authorList>
            <person name="Hendrickx F."/>
            <person name="De Corte Z."/>
            <person name="Sonet G."/>
            <person name="Van Belleghem S.M."/>
            <person name="Kostlbacher S."/>
            <person name="Vangestel C."/>
        </authorList>
    </citation>
    <scope>NUCLEOTIDE SEQUENCE [LARGE SCALE GENOMIC DNA]</scope>
    <source>
        <strain evidence="9">W744_W776</strain>
    </source>
</reference>
<keyword evidence="3 7" id="KW-0479">Metal-binding</keyword>
<dbReference type="PANTHER" id="PTHR11804">
    <property type="entry name" value="PROTEASE M3 THIMET OLIGOPEPTIDASE-RELATED"/>
    <property type="match status" value="1"/>
</dbReference>
<evidence type="ECO:0000256" key="6">
    <source>
        <dbReference type="ARBA" id="ARBA00023049"/>
    </source>
</evidence>
<keyword evidence="5 7" id="KW-0862">Zinc</keyword>
<dbReference type="AlphaFoldDB" id="A0AAV6TME0"/>
<organism evidence="9 10">
    <name type="scientific">Oedothorax gibbosus</name>
    <dbReference type="NCBI Taxonomy" id="931172"/>
    <lineage>
        <taxon>Eukaryota</taxon>
        <taxon>Metazoa</taxon>
        <taxon>Ecdysozoa</taxon>
        <taxon>Arthropoda</taxon>
        <taxon>Chelicerata</taxon>
        <taxon>Arachnida</taxon>
        <taxon>Araneae</taxon>
        <taxon>Araneomorphae</taxon>
        <taxon>Entelegynae</taxon>
        <taxon>Araneoidea</taxon>
        <taxon>Linyphiidae</taxon>
        <taxon>Erigoninae</taxon>
        <taxon>Oedothorax</taxon>
    </lineage>
</organism>
<evidence type="ECO:0000256" key="4">
    <source>
        <dbReference type="ARBA" id="ARBA00022801"/>
    </source>
</evidence>
<dbReference type="InterPro" id="IPR045090">
    <property type="entry name" value="Pept_M3A_M3B"/>
</dbReference>
<evidence type="ECO:0000256" key="2">
    <source>
        <dbReference type="ARBA" id="ARBA00022670"/>
    </source>
</evidence>
<comment type="similarity">
    <text evidence="1 7">Belongs to the peptidase M3 family.</text>
</comment>
<evidence type="ECO:0000313" key="10">
    <source>
        <dbReference type="Proteomes" id="UP000827092"/>
    </source>
</evidence>
<dbReference type="GO" id="GO:0006518">
    <property type="term" value="P:peptide metabolic process"/>
    <property type="evidence" value="ECO:0007669"/>
    <property type="project" value="TreeGrafter"/>
</dbReference>
<dbReference type="Pfam" id="PF01432">
    <property type="entry name" value="Peptidase_M3"/>
    <property type="match status" value="1"/>
</dbReference>
<accession>A0AAV6TME0</accession>
<feature type="domain" description="Peptidase M3A/M3B catalytic" evidence="8">
    <location>
        <begin position="1"/>
        <end position="93"/>
    </location>
</feature>
<sequence>MKKCRKPETRKGLYTAFQSRCSKENYPLLQEIVQMRHKLANMLGYPNHASYETELLMSKSAETVSTFLSELLEKLRPMWAKEKEYISARIEGKRCKELGIPFDGKMNPYMTLPSTLA</sequence>
<dbReference type="InterPro" id="IPR001567">
    <property type="entry name" value="Pept_M3A_M3B_dom"/>
</dbReference>
<protein>
    <recommendedName>
        <fullName evidence="8">Peptidase M3A/M3B catalytic domain-containing protein</fullName>
    </recommendedName>
</protein>
<evidence type="ECO:0000256" key="1">
    <source>
        <dbReference type="ARBA" id="ARBA00006040"/>
    </source>
</evidence>
<keyword evidence="4 7" id="KW-0378">Hydrolase</keyword>
<keyword evidence="10" id="KW-1185">Reference proteome</keyword>
<dbReference type="GO" id="GO:0006508">
    <property type="term" value="P:proteolysis"/>
    <property type="evidence" value="ECO:0007669"/>
    <property type="project" value="UniProtKB-KW"/>
</dbReference>
<gene>
    <name evidence="9" type="ORF">JTE90_009836</name>
</gene>
<proteinExistence type="inferred from homology"/>
<name>A0AAV6TME0_9ARAC</name>
<dbReference type="GO" id="GO:0046872">
    <property type="term" value="F:metal ion binding"/>
    <property type="evidence" value="ECO:0007669"/>
    <property type="project" value="UniProtKB-UniRule"/>
</dbReference>
<dbReference type="GO" id="GO:0004222">
    <property type="term" value="F:metalloendopeptidase activity"/>
    <property type="evidence" value="ECO:0007669"/>
    <property type="project" value="InterPro"/>
</dbReference>
<comment type="cofactor">
    <cofactor evidence="7">
        <name>Zn(2+)</name>
        <dbReference type="ChEBI" id="CHEBI:29105"/>
    </cofactor>
    <text evidence="7">Binds 1 zinc ion.</text>
</comment>